<proteinExistence type="predicted"/>
<protein>
    <submittedName>
        <fullName evidence="1">Uncharacterized protein</fullName>
    </submittedName>
</protein>
<organism evidence="1 2">
    <name type="scientific">Candidatus Fusicatenibacter intestinigallinarum</name>
    <dbReference type="NCBI Taxonomy" id="2838598"/>
    <lineage>
        <taxon>Bacteria</taxon>
        <taxon>Bacillati</taxon>
        <taxon>Bacillota</taxon>
        <taxon>Clostridia</taxon>
        <taxon>Lachnospirales</taxon>
        <taxon>Lachnospiraceae</taxon>
        <taxon>Fusicatenibacter</taxon>
    </lineage>
</organism>
<sequence>MAQITLQEFSQEIQQAFPENSPVRKKIETIEGFALEIFPKQIYTLVKCRATAEDVLKENSENIRITEQRKTIWRVFSGNNAARRYQEIAKLLLDRRANPTREYATWESSPYRREITERWSNLLKETSPKEKENLSKRMEALIRKTADHDASVLKRLQTAKRISLEACLTCFTLTGLTLTCFEQKKDTAELFALKQIVYPSSSDEKEKDRNIQEELRKKAAENAKKSLASIEEEFGRITLSEAADRTCFEKARGVLDIPFLEDSFLLGKANYILYRCSLYPPYVGRIREKEALRYLETSISYSYPDALEEYRLFAERSLTYHAKEASSDKTGLCITNCDNEYTEFCLKTMPCWTWSRQEYRPDDFGQVLSFPEKRYLFFSDDTHQNFLDALKLLEVIRAKKAYELLRHLEIFIRCEEEIYGALIDTAQNYMEGHVARIHLIDDDKSAAQYLLSHHPLFYHLPVGGKNSHSVAVPTLHFVVVGSDLCAEWLVREASWIMTFSSETVRTKISVLCPDPETVIGRLKAKCPGMVRAEHPAANEIKDVPIASFDSPDLEDTVRTLSSKGDYLYFAVSEGSDERNLELAIRIRQQLIRNLVLKENAGNKEIEETRSRLYSLPPVAFRCKNPDVANLSRHMVISNIRQGDAWHNNYALISFGSLDERYSWENLDGGILEKLALCTHMQYCAVPPGTSHSYADDGQGEQDQGAAEAFRSYYGSQYNMDSSLSVALSLPYRLFHMFRAHRRLVKKPWNILDGDAYYSRETLQEFGEELSALGAKSNYSTDQLARWEHLRWTRYMFARGWLPADDGQIEIYRGAGCTKHQLHIARLHPMLREFDRLKEEEKGIDISNLTATRDILRLAWLEKEPEKELQKELEEPEHELM</sequence>
<dbReference type="Gene3D" id="6.20.350.10">
    <property type="match status" value="1"/>
</dbReference>
<name>A0A9D2N9G3_9FIRM</name>
<reference evidence="1" key="2">
    <citation type="submission" date="2021-04" db="EMBL/GenBank/DDBJ databases">
        <authorList>
            <person name="Gilroy R."/>
        </authorList>
    </citation>
    <scope>NUCLEOTIDE SEQUENCE</scope>
    <source>
        <strain evidence="1">CHK185-5351</strain>
    </source>
</reference>
<dbReference type="AlphaFoldDB" id="A0A9D2N9G3"/>
<accession>A0A9D2N9G3</accession>
<reference evidence="1" key="1">
    <citation type="journal article" date="2021" name="PeerJ">
        <title>Extensive microbial diversity within the chicken gut microbiome revealed by metagenomics and culture.</title>
        <authorList>
            <person name="Gilroy R."/>
            <person name="Ravi A."/>
            <person name="Getino M."/>
            <person name="Pursley I."/>
            <person name="Horton D.L."/>
            <person name="Alikhan N.F."/>
            <person name="Baker D."/>
            <person name="Gharbi K."/>
            <person name="Hall N."/>
            <person name="Watson M."/>
            <person name="Adriaenssens E.M."/>
            <person name="Foster-Nyarko E."/>
            <person name="Jarju S."/>
            <person name="Secka A."/>
            <person name="Antonio M."/>
            <person name="Oren A."/>
            <person name="Chaudhuri R.R."/>
            <person name="La Ragione R."/>
            <person name="Hildebrand F."/>
            <person name="Pallen M.J."/>
        </authorList>
    </citation>
    <scope>NUCLEOTIDE SEQUENCE</scope>
    <source>
        <strain evidence="1">CHK185-5351</strain>
    </source>
</reference>
<evidence type="ECO:0000313" key="1">
    <source>
        <dbReference type="EMBL" id="HJC14777.1"/>
    </source>
</evidence>
<gene>
    <name evidence="1" type="ORF">H9705_02955</name>
</gene>
<dbReference type="Proteomes" id="UP000823849">
    <property type="component" value="Unassembled WGS sequence"/>
</dbReference>
<comment type="caution">
    <text evidence="1">The sequence shown here is derived from an EMBL/GenBank/DDBJ whole genome shotgun (WGS) entry which is preliminary data.</text>
</comment>
<evidence type="ECO:0000313" key="2">
    <source>
        <dbReference type="Proteomes" id="UP000823849"/>
    </source>
</evidence>
<dbReference type="EMBL" id="DWWU01000012">
    <property type="protein sequence ID" value="HJC14777.1"/>
    <property type="molecule type" value="Genomic_DNA"/>
</dbReference>